<proteinExistence type="predicted"/>
<feature type="region of interest" description="Disordered" evidence="1">
    <location>
        <begin position="412"/>
        <end position="440"/>
    </location>
</feature>
<keyword evidence="3" id="KW-0614">Plasmid</keyword>
<dbReference type="SMART" id="SM00710">
    <property type="entry name" value="PbH1"/>
    <property type="match status" value="6"/>
</dbReference>
<sequence length="491" mass="52105">MAVHTVGEGGDFATIGAAMSAAKPGDVFNILSGVYDETLRVDVADTTWQAAPGHAPVFDGGWNSQTLEKDGGALFAVKAPGVTIRNLRGRNSKGPGIAVSASHVIIQDVHVFNCYMHGFLANGPGSEKLTGLLIENCSAVRVCQGMAVDRSNEAVGGGCTIVGVLDSIIRDCVFGDCYKELFNIDRGSERVLITGCIGYDSNHGLVYFNCSRDNTVEKCVFYHTLDERYRNRKNGNFPAAVVIGDERGSLADGFPRQRGNRFNDNLVVWFGRFVEVRNNAKTTGGGYNTALDGHEIVGNTFVAGPETSEGIAIADNAFGREHVNSVVRNNVFEFSAARPNAVLSKGGAGDIAFDHNAWSVAPIQRMRGEGDVVGDLRLVNPAAVITKDAETSETDFDVANYRPAAGSPLIGASSSGGTLGALEPGEQEPPDPPDDPPGVDLQEVANRAAAAWGALGESGQQLDYALTVINEALYKQGVARDELQKLIDLIE</sequence>
<accession>A0A160T7H8</accession>
<name>A0A160T7H8_9CHLR</name>
<dbReference type="Proteomes" id="UP000215027">
    <property type="component" value="Plasmid III"/>
</dbReference>
<dbReference type="InterPro" id="IPR012334">
    <property type="entry name" value="Pectin_lyas_fold"/>
</dbReference>
<protein>
    <recommendedName>
        <fullName evidence="2">Right handed beta helix domain-containing protein</fullName>
    </recommendedName>
</protein>
<dbReference type="InterPro" id="IPR006626">
    <property type="entry name" value="PbH1"/>
</dbReference>
<organism evidence="3 4">
    <name type="scientific">Candidatus Promineifilum breve</name>
    <dbReference type="NCBI Taxonomy" id="1806508"/>
    <lineage>
        <taxon>Bacteria</taxon>
        <taxon>Bacillati</taxon>
        <taxon>Chloroflexota</taxon>
        <taxon>Ardenticatenia</taxon>
        <taxon>Candidatus Promineifilales</taxon>
        <taxon>Candidatus Promineifilaceae</taxon>
        <taxon>Candidatus Promineifilum</taxon>
    </lineage>
</organism>
<dbReference type="EMBL" id="LN890657">
    <property type="protein sequence ID" value="CUS06416.1"/>
    <property type="molecule type" value="Genomic_DNA"/>
</dbReference>
<evidence type="ECO:0000256" key="1">
    <source>
        <dbReference type="SAM" id="MobiDB-lite"/>
    </source>
</evidence>
<dbReference type="Pfam" id="PF13229">
    <property type="entry name" value="Beta_helix"/>
    <property type="match status" value="1"/>
</dbReference>
<feature type="compositionally biased region" description="Acidic residues" evidence="1">
    <location>
        <begin position="425"/>
        <end position="434"/>
    </location>
</feature>
<dbReference type="AlphaFoldDB" id="A0A160T7H8"/>
<reference evidence="3" key="1">
    <citation type="submission" date="2016-01" db="EMBL/GenBank/DDBJ databases">
        <authorList>
            <person name="Mcilroy J.S."/>
            <person name="Karst M S."/>
            <person name="Albertsen M."/>
        </authorList>
    </citation>
    <scope>NUCLEOTIDE SEQUENCE</scope>
    <source>
        <strain evidence="3">Cfx-K</strain>
        <plasmid evidence="3">III</plasmid>
    </source>
</reference>
<feature type="compositionally biased region" description="Low complexity" evidence="1">
    <location>
        <begin position="412"/>
        <end position="422"/>
    </location>
</feature>
<dbReference type="InterPro" id="IPR011050">
    <property type="entry name" value="Pectin_lyase_fold/virulence"/>
</dbReference>
<evidence type="ECO:0000313" key="3">
    <source>
        <dbReference type="EMBL" id="CUS06416.1"/>
    </source>
</evidence>
<gene>
    <name evidence="3" type="ORF">CFX0092_P0016</name>
</gene>
<dbReference type="SUPFAM" id="SSF51126">
    <property type="entry name" value="Pectin lyase-like"/>
    <property type="match status" value="1"/>
</dbReference>
<dbReference type="KEGG" id="pbf:CFX0092_P0016"/>
<dbReference type="Gene3D" id="2.160.20.10">
    <property type="entry name" value="Single-stranded right-handed beta-helix, Pectin lyase-like"/>
    <property type="match status" value="1"/>
</dbReference>
<dbReference type="RefSeq" id="WP_095045713.1">
    <property type="nucleotide sequence ID" value="NZ_LN890657.1"/>
</dbReference>
<evidence type="ECO:0000313" key="4">
    <source>
        <dbReference type="Proteomes" id="UP000215027"/>
    </source>
</evidence>
<keyword evidence="4" id="KW-1185">Reference proteome</keyword>
<geneLocation type="plasmid" evidence="3 4">
    <name>III</name>
</geneLocation>
<feature type="domain" description="Right handed beta helix" evidence="2">
    <location>
        <begin position="81"/>
        <end position="222"/>
    </location>
</feature>
<dbReference type="OrthoDB" id="628936at2"/>
<evidence type="ECO:0000259" key="2">
    <source>
        <dbReference type="Pfam" id="PF13229"/>
    </source>
</evidence>
<dbReference type="InterPro" id="IPR039448">
    <property type="entry name" value="Beta_helix"/>
</dbReference>